<evidence type="ECO:0000313" key="1">
    <source>
        <dbReference type="EMBL" id="UWP87199.1"/>
    </source>
</evidence>
<proteinExistence type="predicted"/>
<keyword evidence="2" id="KW-1185">Reference proteome</keyword>
<dbReference type="RefSeq" id="WP_259867158.1">
    <property type="nucleotide sequence ID" value="NZ_BAAAST010000053.1"/>
</dbReference>
<gene>
    <name evidence="1" type="ORF">Dfulv_24335</name>
</gene>
<reference evidence="1" key="2">
    <citation type="submission" date="2022-09" db="EMBL/GenBank/DDBJ databases">
        <title>Biosynthetic gene clusters of Dactylosporangioum fulvum.</title>
        <authorList>
            <person name="Caradec T."/>
        </authorList>
    </citation>
    <scope>NUCLEOTIDE SEQUENCE</scope>
    <source>
        <strain evidence="1">NRRL B-16292</strain>
    </source>
</reference>
<name>A0ABY5WD05_9ACTN</name>
<organism evidence="1 2">
    <name type="scientific">Dactylosporangium fulvum</name>
    <dbReference type="NCBI Taxonomy" id="53359"/>
    <lineage>
        <taxon>Bacteria</taxon>
        <taxon>Bacillati</taxon>
        <taxon>Actinomycetota</taxon>
        <taxon>Actinomycetes</taxon>
        <taxon>Micromonosporales</taxon>
        <taxon>Micromonosporaceae</taxon>
        <taxon>Dactylosporangium</taxon>
    </lineage>
</organism>
<reference evidence="1" key="1">
    <citation type="submission" date="2021-04" db="EMBL/GenBank/DDBJ databases">
        <authorList>
            <person name="Hartkoorn R.C."/>
            <person name="Beaudoing E."/>
            <person name="Hot D."/>
        </authorList>
    </citation>
    <scope>NUCLEOTIDE SEQUENCE</scope>
    <source>
        <strain evidence="1">NRRL B-16292</strain>
    </source>
</reference>
<dbReference type="Proteomes" id="UP001059617">
    <property type="component" value="Chromosome"/>
</dbReference>
<protein>
    <submittedName>
        <fullName evidence="1">Uncharacterized protein</fullName>
    </submittedName>
</protein>
<sequence>MNATPRLLIWDGAPDDLLDEELALAAAAGAVAAAMRECIGDVVRILNENR</sequence>
<evidence type="ECO:0000313" key="2">
    <source>
        <dbReference type="Proteomes" id="UP001059617"/>
    </source>
</evidence>
<dbReference type="EMBL" id="CP073720">
    <property type="protein sequence ID" value="UWP87199.1"/>
    <property type="molecule type" value="Genomic_DNA"/>
</dbReference>
<accession>A0ABY5WD05</accession>